<evidence type="ECO:0000313" key="2">
    <source>
        <dbReference type="EMBL" id="KFG25593.1"/>
    </source>
</evidence>
<evidence type="ECO:0000313" key="3">
    <source>
        <dbReference type="Proteomes" id="UP000054524"/>
    </source>
</evidence>
<protein>
    <submittedName>
        <fullName evidence="1">Uncharacterized protein</fullName>
    </submittedName>
</protein>
<dbReference type="Pfam" id="PF17021">
    <property type="entry name" value="Mei5_like"/>
    <property type="match status" value="1"/>
</dbReference>
<dbReference type="AlphaFoldDB" id="H8ZES2"/>
<dbReference type="Proteomes" id="UP000005622">
    <property type="component" value="Unassembled WGS sequence"/>
</dbReference>
<dbReference type="HOGENOM" id="CLU_1678392_0_0_1"/>
<accession>H8ZES2</accession>
<dbReference type="InterPro" id="IPR031509">
    <property type="entry name" value="Mei5-like"/>
</dbReference>
<dbReference type="OrthoDB" id="2187709at2759"/>
<keyword evidence="3" id="KW-1185">Reference proteome</keyword>
<reference evidence="2 3" key="3">
    <citation type="journal article" date="2014" name="Genome Announc.">
        <title>Genome Sequence of the Microsporidian Species Nematocida sp1 Strain ERTm6 (ATCC PRA-372).</title>
        <authorList>
            <person name="Bakowski M.A."/>
            <person name="Priest M."/>
            <person name="Young S."/>
            <person name="Cuomo C.A."/>
            <person name="Troemel E.R."/>
        </authorList>
    </citation>
    <scope>NUCLEOTIDE SEQUENCE [LARGE SCALE GENOMIC DNA]</scope>
    <source>
        <strain evidence="2 3">ERTm6</strain>
    </source>
</reference>
<gene>
    <name evidence="1" type="ORF">NERG_02093</name>
    <name evidence="2" type="ORF">NESG_01571</name>
</gene>
<reference evidence="1" key="1">
    <citation type="submission" date="2011-03" db="EMBL/GenBank/DDBJ databases">
        <title>The Genome Sequence of Nematocida sp1 strain ERTm2.</title>
        <authorList>
            <consortium name="The Broad Institute Genome Sequencing Platform"/>
            <consortium name="The Broad Institute Genome Sequencing Center for Infectious Disease"/>
            <person name="Cuomo C."/>
            <person name="Troemel E."/>
            <person name="Young S.K."/>
            <person name="Zeng Q."/>
            <person name="Gargeya S."/>
            <person name="Fitzgerald M."/>
            <person name="Haas B."/>
            <person name="Abouelleil A."/>
            <person name="Alvarado L."/>
            <person name="Arachchi H.M."/>
            <person name="Berlin A."/>
            <person name="Brown A."/>
            <person name="Chapman S.B."/>
            <person name="Chen Z."/>
            <person name="Dunbar C."/>
            <person name="Freedman E."/>
            <person name="Gearin G."/>
            <person name="Gellesch M."/>
            <person name="Goldberg J."/>
            <person name="Griggs A."/>
            <person name="Gujja S."/>
            <person name="Heilman E.R."/>
            <person name="Heiman D."/>
            <person name="Howarth C."/>
            <person name="Larson L."/>
            <person name="Lui A."/>
            <person name="MacDonald P.J.P."/>
            <person name="Mehta T."/>
            <person name="Montmayeur A."/>
            <person name="Murphy C."/>
            <person name="Neiman D."/>
            <person name="Pearson M."/>
            <person name="Priest M."/>
            <person name="Roberts A."/>
            <person name="Saif S."/>
            <person name="Shea T."/>
            <person name="Shenoy N."/>
            <person name="Sisk P."/>
            <person name="Stolte C."/>
            <person name="Sykes S."/>
            <person name="White J."/>
            <person name="Yandava C."/>
            <person name="Wortman J."/>
            <person name="Nusbaum C."/>
            <person name="Birren B."/>
        </authorList>
    </citation>
    <scope>NUCLEOTIDE SEQUENCE</scope>
    <source>
        <strain evidence="1">ERTm2</strain>
    </source>
</reference>
<reference evidence="2" key="2">
    <citation type="submission" date="2012-10" db="EMBL/GenBank/DDBJ databases">
        <authorList>
            <consortium name="The Broad Institute Genome Sequencing Platform"/>
            <consortium name="The Broad Institute Genome Sequencing Center for Infectious Disease"/>
            <person name="Cuomo C."/>
            <person name="Troemel E."/>
            <person name="Walker B."/>
            <person name="Young S.K."/>
            <person name="Zeng Q."/>
            <person name="Gargeya S."/>
            <person name="Fitzgerald M."/>
            <person name="Haas B."/>
            <person name="Abouelleil A."/>
            <person name="Alvarado L."/>
            <person name="Arachchi H.M."/>
            <person name="Berlin A.M."/>
            <person name="Chapman S.B."/>
            <person name="Goldberg J."/>
            <person name="Griggs A."/>
            <person name="Gujja S."/>
            <person name="Hansen M."/>
            <person name="Howarth C."/>
            <person name="Imamovic A."/>
            <person name="Larimer J."/>
            <person name="McCowan C."/>
            <person name="Murphy C."/>
            <person name="Neiman D."/>
            <person name="Pearson M."/>
            <person name="Priest M."/>
            <person name="Roberts A."/>
            <person name="Saif S."/>
            <person name="Shea T."/>
            <person name="Sisk P."/>
            <person name="Sykes S."/>
            <person name="Wortman J."/>
            <person name="Nusbaum C."/>
            <person name="Birren B."/>
        </authorList>
    </citation>
    <scope>NUCLEOTIDE SEQUENCE</scope>
    <source>
        <strain evidence="2">ERTm6</strain>
    </source>
</reference>
<dbReference type="EMBL" id="AKIJ01000004">
    <property type="protein sequence ID" value="KFG25593.1"/>
    <property type="molecule type" value="Genomic_DNA"/>
</dbReference>
<dbReference type="EMBL" id="JH604637">
    <property type="protein sequence ID" value="EHY65037.1"/>
    <property type="molecule type" value="Genomic_DNA"/>
</dbReference>
<accession>A0A086J0C5</accession>
<organism evidence="1">
    <name type="scientific">Nematocida ausubeli (strain ATCC PRA-371 / ERTm2)</name>
    <name type="common">Nematode killer fungus</name>
    <dbReference type="NCBI Taxonomy" id="1913371"/>
    <lineage>
        <taxon>Eukaryota</taxon>
        <taxon>Fungi</taxon>
        <taxon>Fungi incertae sedis</taxon>
        <taxon>Microsporidia</taxon>
        <taxon>Nematocida</taxon>
    </lineage>
</organism>
<dbReference type="Proteomes" id="UP000054524">
    <property type="component" value="Unassembled WGS sequence"/>
</dbReference>
<name>H8ZES2_NEMA1</name>
<sequence>MGMPSKKDPQCARRMSVGTVESQALDIANMHAYFKERPALVESAFHELEKISNDPVVKKINRRHSDQFRAVETNRLFSEMENNRKLRMIHKFQKDHVNISSITDKWREVLLCAFEDLVKYTEAKPIELYKGFHLKTIHVDKEEVGIYSEYESETEEE</sequence>
<proteinExistence type="predicted"/>
<evidence type="ECO:0000313" key="1">
    <source>
        <dbReference type="EMBL" id="EHY65037.1"/>
    </source>
</evidence>